<dbReference type="VEuPathDB" id="FungiDB:G647_05996"/>
<dbReference type="Proteomes" id="UP000030678">
    <property type="component" value="Unassembled WGS sequence"/>
</dbReference>
<feature type="domain" description="Ubiquitin-like" evidence="1">
    <location>
        <begin position="21"/>
        <end position="97"/>
    </location>
</feature>
<organism evidence="2 3">
    <name type="scientific">Cladophialophora carrionii CBS 160.54</name>
    <dbReference type="NCBI Taxonomy" id="1279043"/>
    <lineage>
        <taxon>Eukaryota</taxon>
        <taxon>Fungi</taxon>
        <taxon>Dikarya</taxon>
        <taxon>Ascomycota</taxon>
        <taxon>Pezizomycotina</taxon>
        <taxon>Eurotiomycetes</taxon>
        <taxon>Chaetothyriomycetidae</taxon>
        <taxon>Chaetothyriales</taxon>
        <taxon>Herpotrichiellaceae</taxon>
        <taxon>Cladophialophora</taxon>
    </lineage>
</organism>
<evidence type="ECO:0000313" key="3">
    <source>
        <dbReference type="Proteomes" id="UP000030678"/>
    </source>
</evidence>
<proteinExistence type="predicted"/>
<dbReference type="RefSeq" id="XP_008728543.1">
    <property type="nucleotide sequence ID" value="XM_008730321.1"/>
</dbReference>
<protein>
    <recommendedName>
        <fullName evidence="1">Ubiquitin-like domain-containing protein</fullName>
    </recommendedName>
</protein>
<dbReference type="Pfam" id="PF11976">
    <property type="entry name" value="Rad60-SLD"/>
    <property type="match status" value="1"/>
</dbReference>
<gene>
    <name evidence="2" type="ORF">G647_05996</name>
</gene>
<dbReference type="HOGENOM" id="CLU_148322_0_1_1"/>
<sequence>MDAPAANPEGKSVPPPAENIRQLEIKVTDGNNELVFEVKGSTKLGKVVKKFCDYQGKDPETVKFLFDGERIRAGETPDDLEMENDDIIEMKPEQIGGWST</sequence>
<reference evidence="2 3" key="1">
    <citation type="submission" date="2013-03" db="EMBL/GenBank/DDBJ databases">
        <title>The Genome Sequence of Cladophialophora carrionii CBS 160.54.</title>
        <authorList>
            <consortium name="The Broad Institute Genomics Platform"/>
            <person name="Cuomo C."/>
            <person name="de Hoog S."/>
            <person name="Gorbushina A."/>
            <person name="Walker B."/>
            <person name="Young S.K."/>
            <person name="Zeng Q."/>
            <person name="Gargeya S."/>
            <person name="Fitzgerald M."/>
            <person name="Haas B."/>
            <person name="Abouelleil A."/>
            <person name="Allen A.W."/>
            <person name="Alvarado L."/>
            <person name="Arachchi H.M."/>
            <person name="Berlin A.M."/>
            <person name="Chapman S.B."/>
            <person name="Gainer-Dewar J."/>
            <person name="Goldberg J."/>
            <person name="Griggs A."/>
            <person name="Gujja S."/>
            <person name="Hansen M."/>
            <person name="Howarth C."/>
            <person name="Imamovic A."/>
            <person name="Ireland A."/>
            <person name="Larimer J."/>
            <person name="McCowan C."/>
            <person name="Murphy C."/>
            <person name="Pearson M."/>
            <person name="Poon T.W."/>
            <person name="Priest M."/>
            <person name="Roberts A."/>
            <person name="Saif S."/>
            <person name="Shea T."/>
            <person name="Sisk P."/>
            <person name="Sykes S."/>
            <person name="Wortman J."/>
            <person name="Nusbaum C."/>
            <person name="Birren B."/>
        </authorList>
    </citation>
    <scope>NUCLEOTIDE SEQUENCE [LARGE SCALE GENOMIC DNA]</scope>
    <source>
        <strain evidence="2 3">CBS 160.54</strain>
    </source>
</reference>
<dbReference type="InterPro" id="IPR022617">
    <property type="entry name" value="Rad60/SUMO-like_dom"/>
</dbReference>
<evidence type="ECO:0000313" key="2">
    <source>
        <dbReference type="EMBL" id="ETI21926.1"/>
    </source>
</evidence>
<dbReference type="SMART" id="SM00213">
    <property type="entry name" value="UBQ"/>
    <property type="match status" value="1"/>
</dbReference>
<dbReference type="OrthoDB" id="442921at2759"/>
<dbReference type="SUPFAM" id="SSF54236">
    <property type="entry name" value="Ubiquitin-like"/>
    <property type="match status" value="1"/>
</dbReference>
<dbReference type="EMBL" id="KB822706">
    <property type="protein sequence ID" value="ETI21926.1"/>
    <property type="molecule type" value="Genomic_DNA"/>
</dbReference>
<dbReference type="Gene3D" id="3.10.20.90">
    <property type="entry name" value="Phosphatidylinositol 3-kinase Catalytic Subunit, Chain A, domain 1"/>
    <property type="match status" value="1"/>
</dbReference>
<dbReference type="InterPro" id="IPR000626">
    <property type="entry name" value="Ubiquitin-like_dom"/>
</dbReference>
<evidence type="ECO:0000259" key="1">
    <source>
        <dbReference type="PROSITE" id="PS50053"/>
    </source>
</evidence>
<accession>V9D5L0</accession>
<dbReference type="PANTHER" id="PTHR10562">
    <property type="entry name" value="SMALL UBIQUITIN-RELATED MODIFIER"/>
    <property type="match status" value="1"/>
</dbReference>
<name>V9D5L0_9EURO</name>
<dbReference type="PROSITE" id="PS50053">
    <property type="entry name" value="UBIQUITIN_2"/>
    <property type="match status" value="1"/>
</dbReference>
<dbReference type="GeneID" id="19984489"/>
<dbReference type="AlphaFoldDB" id="V9D5L0"/>
<dbReference type="InterPro" id="IPR029071">
    <property type="entry name" value="Ubiquitin-like_domsf"/>
</dbReference>